<sequence>MQFGPDIRRLTDLNSMQSTTVSRKTAWLRVVLLAIAAFVFNTTEFVPVGLLSDIAASYAMKTADVGIMLTIYAWVVALLSLPLMLLTRNIERRLLLSVLFILFIASHVLSSVAWDFTSLVISRIGIALAHAVFWSITASLAIRVAPAGKKTQALSMLATGTALAMVLGVPIGRIVGQYLGWRTTFGMIGLSALVLLILLMRVLPRLPSEHTGSLSSVPMLFRRPALVAMYILVTVVVTAHYTAYSYIEPFMQVVANADENFTTLLLLLFGSAGIIGSVLFSTLGNKFPSAMLIAAIAIITLSMGLLVFAAARPAAITVLCIAWGMAMMMIGLAMQVRVLALAPDATDVAMSLFSGIYNIGIGAGALLGNQVSLHMKMSDVGNVGGIIGLAALFWCIAIFRRYPQLRSNG</sequence>
<dbReference type="GO" id="GO:0005886">
    <property type="term" value="C:plasma membrane"/>
    <property type="evidence" value="ECO:0007669"/>
    <property type="project" value="UniProtKB-SubCell"/>
</dbReference>
<keyword evidence="6 9" id="KW-0812">Transmembrane</keyword>
<feature type="transmembrane region" description="Helical" evidence="9">
    <location>
        <begin position="380"/>
        <end position="399"/>
    </location>
</feature>
<feature type="transmembrane region" description="Helical" evidence="9">
    <location>
        <begin position="181"/>
        <end position="203"/>
    </location>
</feature>
<accession>A0A286BZK6</accession>
<proteinExistence type="inferred from homology"/>
<organism evidence="11 12">
    <name type="scientific">Candidatus Pantoea floridensis</name>
    <dbReference type="NCBI Taxonomy" id="1938870"/>
    <lineage>
        <taxon>Bacteria</taxon>
        <taxon>Pseudomonadati</taxon>
        <taxon>Pseudomonadota</taxon>
        <taxon>Gammaproteobacteria</taxon>
        <taxon>Enterobacterales</taxon>
        <taxon>Erwiniaceae</taxon>
        <taxon>Pantoea</taxon>
    </lineage>
</organism>
<comment type="similarity">
    <text evidence="9">Belongs to the major facilitator superfamily. SotB (TC 2.A.1.2) family.</text>
</comment>
<keyword evidence="4" id="KW-0997">Cell inner membrane</keyword>
<evidence type="ECO:0000256" key="4">
    <source>
        <dbReference type="ARBA" id="ARBA00022519"/>
    </source>
</evidence>
<evidence type="ECO:0000313" key="11">
    <source>
        <dbReference type="EMBL" id="SOD39581.1"/>
    </source>
</evidence>
<keyword evidence="12" id="KW-1185">Reference proteome</keyword>
<feature type="transmembrane region" description="Helical" evidence="9">
    <location>
        <begin position="154"/>
        <end position="175"/>
    </location>
</feature>
<evidence type="ECO:0000313" key="12">
    <source>
        <dbReference type="Proteomes" id="UP000219271"/>
    </source>
</evidence>
<dbReference type="Proteomes" id="UP000219271">
    <property type="component" value="Unassembled WGS sequence"/>
</dbReference>
<gene>
    <name evidence="9" type="primary">sotB</name>
    <name evidence="11" type="ORF">SAMN06273570_4031</name>
</gene>
<feature type="transmembrane region" description="Helical" evidence="9">
    <location>
        <begin position="120"/>
        <end position="142"/>
    </location>
</feature>
<evidence type="ECO:0000256" key="5">
    <source>
        <dbReference type="ARBA" id="ARBA00022597"/>
    </source>
</evidence>
<feature type="transmembrane region" description="Helical" evidence="9">
    <location>
        <begin position="290"/>
        <end position="310"/>
    </location>
</feature>
<feature type="domain" description="Major facilitator superfamily (MFS) profile" evidence="10">
    <location>
        <begin position="29"/>
        <end position="406"/>
    </location>
</feature>
<feature type="transmembrane region" description="Helical" evidence="9">
    <location>
        <begin position="26"/>
        <end position="46"/>
    </location>
</feature>
<keyword evidence="3 9" id="KW-1003">Cell membrane</keyword>
<dbReference type="GO" id="GO:0015144">
    <property type="term" value="F:carbohydrate transmembrane transporter activity"/>
    <property type="evidence" value="ECO:0007669"/>
    <property type="project" value="UniProtKB-UniRule"/>
</dbReference>
<dbReference type="PROSITE" id="PS50850">
    <property type="entry name" value="MFS"/>
    <property type="match status" value="1"/>
</dbReference>
<name>A0A286BZK6_9GAMM</name>
<feature type="transmembrane region" description="Helical" evidence="9">
    <location>
        <begin position="66"/>
        <end position="87"/>
    </location>
</feature>
<evidence type="ECO:0000256" key="1">
    <source>
        <dbReference type="ARBA" id="ARBA00004651"/>
    </source>
</evidence>
<feature type="transmembrane region" description="Helical" evidence="9">
    <location>
        <begin position="264"/>
        <end position="283"/>
    </location>
</feature>
<feature type="transmembrane region" description="Helical" evidence="9">
    <location>
        <begin position="94"/>
        <end position="114"/>
    </location>
</feature>
<dbReference type="InterPro" id="IPR036259">
    <property type="entry name" value="MFS_trans_sf"/>
</dbReference>
<dbReference type="PANTHER" id="PTHR43124:SF4">
    <property type="entry name" value="SUGAR EFFLUX TRANSPORTER"/>
    <property type="match status" value="1"/>
</dbReference>
<keyword evidence="8 9" id="KW-0472">Membrane</keyword>
<evidence type="ECO:0000259" key="10">
    <source>
        <dbReference type="PROSITE" id="PS50850"/>
    </source>
</evidence>
<dbReference type="SUPFAM" id="SSF103473">
    <property type="entry name" value="MFS general substrate transporter"/>
    <property type="match status" value="1"/>
</dbReference>
<dbReference type="AlphaFoldDB" id="A0A286BZK6"/>
<evidence type="ECO:0000256" key="3">
    <source>
        <dbReference type="ARBA" id="ARBA00022475"/>
    </source>
</evidence>
<dbReference type="PANTHER" id="PTHR43124">
    <property type="entry name" value="PURINE EFFLUX PUMP PBUE"/>
    <property type="match status" value="1"/>
</dbReference>
<evidence type="ECO:0000256" key="7">
    <source>
        <dbReference type="ARBA" id="ARBA00022989"/>
    </source>
</evidence>
<evidence type="ECO:0000256" key="8">
    <source>
        <dbReference type="ARBA" id="ARBA00023136"/>
    </source>
</evidence>
<dbReference type="NCBIfam" id="NF002921">
    <property type="entry name" value="PRK03545.1"/>
    <property type="match status" value="1"/>
</dbReference>
<feature type="transmembrane region" description="Helical" evidence="9">
    <location>
        <begin position="348"/>
        <end position="368"/>
    </location>
</feature>
<dbReference type="InterPro" id="IPR050189">
    <property type="entry name" value="MFS_Efflux_Transporters"/>
</dbReference>
<evidence type="ECO:0000256" key="6">
    <source>
        <dbReference type="ARBA" id="ARBA00022692"/>
    </source>
</evidence>
<dbReference type="InterPro" id="IPR020846">
    <property type="entry name" value="MFS_dom"/>
</dbReference>
<feature type="transmembrane region" description="Helical" evidence="9">
    <location>
        <begin position="224"/>
        <end position="244"/>
    </location>
</feature>
<dbReference type="Pfam" id="PF07690">
    <property type="entry name" value="MFS_1"/>
    <property type="match status" value="1"/>
</dbReference>
<dbReference type="InterPro" id="IPR011701">
    <property type="entry name" value="MFS"/>
</dbReference>
<dbReference type="EMBL" id="OCMY01000001">
    <property type="protein sequence ID" value="SOD39581.1"/>
    <property type="molecule type" value="Genomic_DNA"/>
</dbReference>
<comment type="subcellular location">
    <subcellularLocation>
        <location evidence="1 9">Cell membrane</location>
        <topology evidence="1 9">Multi-pass membrane protein</topology>
    </subcellularLocation>
</comment>
<keyword evidence="7 9" id="KW-1133">Transmembrane helix</keyword>
<keyword evidence="2 9" id="KW-0813">Transport</keyword>
<dbReference type="Gene3D" id="1.20.1250.20">
    <property type="entry name" value="MFS general substrate transporter like domains"/>
    <property type="match status" value="1"/>
</dbReference>
<feature type="transmembrane region" description="Helical" evidence="9">
    <location>
        <begin position="316"/>
        <end position="336"/>
    </location>
</feature>
<reference evidence="12" key="1">
    <citation type="submission" date="2017-09" db="EMBL/GenBank/DDBJ databases">
        <authorList>
            <person name="Varghese N."/>
            <person name="Submissions S."/>
        </authorList>
    </citation>
    <scope>NUCLEOTIDE SEQUENCE [LARGE SCALE GENOMIC DNA]</scope>
    <source>
        <strain evidence="12">JKS000234</strain>
    </source>
</reference>
<dbReference type="CDD" id="cd17324">
    <property type="entry name" value="MFS_NepI_like"/>
    <property type="match status" value="1"/>
</dbReference>
<keyword evidence="5 9" id="KW-0762">Sugar transport</keyword>
<comment type="function">
    <text evidence="9">Involved in the efflux of sugars. The physiological role may be the reduction of the intracellular concentration of toxic sugars or sugar metabolites.</text>
</comment>
<evidence type="ECO:0000256" key="9">
    <source>
        <dbReference type="HAMAP-Rule" id="MF_00517"/>
    </source>
</evidence>
<dbReference type="InterPro" id="IPR023495">
    <property type="entry name" value="Sugar_effux_transptr_put"/>
</dbReference>
<evidence type="ECO:0000256" key="2">
    <source>
        <dbReference type="ARBA" id="ARBA00022448"/>
    </source>
</evidence>
<protein>
    <recommendedName>
        <fullName evidence="9">Probable sugar efflux transporter</fullName>
    </recommendedName>
</protein>
<dbReference type="HAMAP" id="MF_00517">
    <property type="entry name" value="MFS_SotB"/>
    <property type="match status" value="1"/>
</dbReference>